<reference evidence="1" key="2">
    <citation type="submission" date="2015-03" db="UniProtKB">
        <authorList>
            <consortium name="EnsemblPlants"/>
        </authorList>
    </citation>
    <scope>IDENTIFICATION</scope>
</reference>
<protein>
    <submittedName>
        <fullName evidence="1">Uncharacterized protein</fullName>
    </submittedName>
</protein>
<evidence type="ECO:0000313" key="2">
    <source>
        <dbReference type="Proteomes" id="UP000026960"/>
    </source>
</evidence>
<reference evidence="1" key="1">
    <citation type="journal article" date="2009" name="Rice">
        <title>De Novo Next Generation Sequencing of Plant Genomes.</title>
        <authorList>
            <person name="Rounsley S."/>
            <person name="Marri P.R."/>
            <person name="Yu Y."/>
            <person name="He R."/>
            <person name="Sisneros N."/>
            <person name="Goicoechea J.L."/>
            <person name="Lee S.J."/>
            <person name="Angelova A."/>
            <person name="Kudrna D."/>
            <person name="Luo M."/>
            <person name="Affourtit J."/>
            <person name="Desany B."/>
            <person name="Knight J."/>
            <person name="Niazi F."/>
            <person name="Egholm M."/>
            <person name="Wing R.A."/>
        </authorList>
    </citation>
    <scope>NUCLEOTIDE SEQUENCE [LARGE SCALE GENOMIC DNA]</scope>
    <source>
        <strain evidence="1">cv. IRGC 105608</strain>
    </source>
</reference>
<dbReference type="PaxDb" id="65489-OBART12G08520.1"/>
<evidence type="ECO:0000313" key="1">
    <source>
        <dbReference type="EnsemblPlants" id="OBART12G08520.1"/>
    </source>
</evidence>
<dbReference type="Gramene" id="OBART12G08520.1">
    <property type="protein sequence ID" value="OBART12G08520.1"/>
    <property type="gene ID" value="OBART12G08520"/>
</dbReference>
<name>A0A0D3HTA0_9ORYZ</name>
<proteinExistence type="predicted"/>
<dbReference type="AlphaFoldDB" id="A0A0D3HTA0"/>
<dbReference type="Proteomes" id="UP000026960">
    <property type="component" value="Chromosome 12"/>
</dbReference>
<dbReference type="HOGENOM" id="CLU_2629165_0_0_1"/>
<dbReference type="EnsemblPlants" id="OBART12G08520.1">
    <property type="protein sequence ID" value="OBART12G08520.1"/>
    <property type="gene ID" value="OBART12G08520"/>
</dbReference>
<accession>A0A0D3HTA0</accession>
<organism evidence="1">
    <name type="scientific">Oryza barthii</name>
    <dbReference type="NCBI Taxonomy" id="65489"/>
    <lineage>
        <taxon>Eukaryota</taxon>
        <taxon>Viridiplantae</taxon>
        <taxon>Streptophyta</taxon>
        <taxon>Embryophyta</taxon>
        <taxon>Tracheophyta</taxon>
        <taxon>Spermatophyta</taxon>
        <taxon>Magnoliopsida</taxon>
        <taxon>Liliopsida</taxon>
        <taxon>Poales</taxon>
        <taxon>Poaceae</taxon>
        <taxon>BOP clade</taxon>
        <taxon>Oryzoideae</taxon>
        <taxon>Oryzeae</taxon>
        <taxon>Oryzinae</taxon>
        <taxon>Oryza</taxon>
    </lineage>
</organism>
<sequence>MAITSHSLIMESEGENIEGFVAVSVDREGLAEVAGNTKYHGARMRPMRPWRKYDVEIQSDGKRQGGPGASVARDVRYRRGSVGI</sequence>
<keyword evidence="2" id="KW-1185">Reference proteome</keyword>